<feature type="domain" description="ABM" evidence="1">
    <location>
        <begin position="2"/>
        <end position="91"/>
    </location>
</feature>
<evidence type="ECO:0000259" key="1">
    <source>
        <dbReference type="PROSITE" id="PS51725"/>
    </source>
</evidence>
<sequence>MIILAGSIRLPPERLDEARPVLARMVEASRTEPGCVAYSFAEDLLEPGLIRIFELFEDRAAQQAHSTSPHMAAFRAAWEALGIGDRAITEYEVATARER</sequence>
<dbReference type="Gene3D" id="3.30.70.100">
    <property type="match status" value="1"/>
</dbReference>
<evidence type="ECO:0000313" key="3">
    <source>
        <dbReference type="Proteomes" id="UP001138540"/>
    </source>
</evidence>
<gene>
    <name evidence="2" type="ORF">HNP60_001325</name>
</gene>
<reference evidence="2 3" key="1">
    <citation type="submission" date="2020-08" db="EMBL/GenBank/DDBJ databases">
        <title>Exploring microbial biodiversity for novel pathways involved in the catabolism of aromatic compounds derived from lignin.</title>
        <authorList>
            <person name="Elkins J."/>
        </authorList>
    </citation>
    <scope>NUCLEOTIDE SEQUENCE [LARGE SCALE GENOMIC DNA]</scope>
    <source>
        <strain evidence="2 3">B1D3A</strain>
    </source>
</reference>
<dbReference type="Proteomes" id="UP001138540">
    <property type="component" value="Unassembled WGS sequence"/>
</dbReference>
<name>A0ABR6NDM1_9SPHN</name>
<dbReference type="PANTHER" id="PTHR33336">
    <property type="entry name" value="QUINOL MONOOXYGENASE YGIN-RELATED"/>
    <property type="match status" value="1"/>
</dbReference>
<keyword evidence="3" id="KW-1185">Reference proteome</keyword>
<comment type="caution">
    <text evidence="2">The sequence shown here is derived from an EMBL/GenBank/DDBJ whole genome shotgun (WGS) entry which is preliminary data.</text>
</comment>
<keyword evidence="2" id="KW-0560">Oxidoreductase</keyword>
<dbReference type="InterPro" id="IPR011008">
    <property type="entry name" value="Dimeric_a/b-barrel"/>
</dbReference>
<dbReference type="InterPro" id="IPR007138">
    <property type="entry name" value="ABM_dom"/>
</dbReference>
<dbReference type="Pfam" id="PF03992">
    <property type="entry name" value="ABM"/>
    <property type="match status" value="1"/>
</dbReference>
<dbReference type="PANTHER" id="PTHR33336:SF15">
    <property type="entry name" value="ABM DOMAIN-CONTAINING PROTEIN"/>
    <property type="match status" value="1"/>
</dbReference>
<dbReference type="InterPro" id="IPR050744">
    <property type="entry name" value="AI-2_Isomerase_LsrG"/>
</dbReference>
<organism evidence="2 3">
    <name type="scientific">Sphingobium lignivorans</name>
    <dbReference type="NCBI Taxonomy" id="2735886"/>
    <lineage>
        <taxon>Bacteria</taxon>
        <taxon>Pseudomonadati</taxon>
        <taxon>Pseudomonadota</taxon>
        <taxon>Alphaproteobacteria</taxon>
        <taxon>Sphingomonadales</taxon>
        <taxon>Sphingomonadaceae</taxon>
        <taxon>Sphingobium</taxon>
    </lineage>
</organism>
<evidence type="ECO:0000313" key="2">
    <source>
        <dbReference type="EMBL" id="MBB5985351.1"/>
    </source>
</evidence>
<proteinExistence type="predicted"/>
<protein>
    <submittedName>
        <fullName evidence="2">Quinol monooxygenase YgiN</fullName>
    </submittedName>
</protein>
<dbReference type="PROSITE" id="PS51725">
    <property type="entry name" value="ABM"/>
    <property type="match status" value="1"/>
</dbReference>
<keyword evidence="2" id="KW-0503">Monooxygenase</keyword>
<dbReference type="EMBL" id="JACHKA010000001">
    <property type="protein sequence ID" value="MBB5985351.1"/>
    <property type="molecule type" value="Genomic_DNA"/>
</dbReference>
<dbReference type="GO" id="GO:0004497">
    <property type="term" value="F:monooxygenase activity"/>
    <property type="evidence" value="ECO:0007669"/>
    <property type="project" value="UniProtKB-KW"/>
</dbReference>
<dbReference type="SUPFAM" id="SSF54909">
    <property type="entry name" value="Dimeric alpha+beta barrel"/>
    <property type="match status" value="1"/>
</dbReference>
<dbReference type="RefSeq" id="WP_184151634.1">
    <property type="nucleotide sequence ID" value="NZ_JACHKA010000001.1"/>
</dbReference>
<accession>A0ABR6NDM1</accession>